<dbReference type="InterPro" id="IPR029063">
    <property type="entry name" value="SAM-dependent_MTases_sf"/>
</dbReference>
<evidence type="ECO:0000256" key="1">
    <source>
        <dbReference type="ARBA" id="ARBA00022603"/>
    </source>
</evidence>
<dbReference type="Gene3D" id="3.40.50.150">
    <property type="entry name" value="Vaccinia Virus protein VP39"/>
    <property type="match status" value="1"/>
</dbReference>
<dbReference type="RefSeq" id="WP_062421217.1">
    <property type="nucleotide sequence ID" value="NZ_BBYA01000008.1"/>
</dbReference>
<dbReference type="Proteomes" id="UP000050430">
    <property type="component" value="Unassembled WGS sequence"/>
</dbReference>
<comment type="caution">
    <text evidence="3">The sequence shown here is derived from an EMBL/GenBank/DDBJ whole genome shotgun (WGS) entry which is preliminary data.</text>
</comment>
<dbReference type="AlphaFoldDB" id="A0A0P6X0M4"/>
<dbReference type="NCBIfam" id="TIGR00095">
    <property type="entry name" value="16S rRNA (guanine(966)-N(2))-methyltransferase RsmD"/>
    <property type="match status" value="1"/>
</dbReference>
<dbReference type="PIRSF" id="PIRSF004553">
    <property type="entry name" value="CHP00095"/>
    <property type="match status" value="1"/>
</dbReference>
<evidence type="ECO:0008006" key="5">
    <source>
        <dbReference type="Google" id="ProtNLM"/>
    </source>
</evidence>
<dbReference type="Pfam" id="PF03602">
    <property type="entry name" value="Cons_hypoth95"/>
    <property type="match status" value="1"/>
</dbReference>
<sequence>MSGLRIISGTARGMRIQAVPGDTTRPVTDRVKESLFNILSSDVRGSIWLDLFAGTGSIGIEALSRGAEYVRFNEMNRLAIQTIHTNLEITRLKAKGQVTQGDAFTLLRSAPDRAYDYIYIAPPQYKSMWSEALQMVDDNPGWLSEDGWAIVQIHPVEMEEISLINLEEIDRRKYGSTLLVFYERKLAV</sequence>
<evidence type="ECO:0000313" key="3">
    <source>
        <dbReference type="EMBL" id="KPL72711.1"/>
    </source>
</evidence>
<dbReference type="PATRIC" id="fig|229920.5.peg.1254"/>
<dbReference type="EMBL" id="LGCK01000007">
    <property type="protein sequence ID" value="KPL72711.1"/>
    <property type="molecule type" value="Genomic_DNA"/>
</dbReference>
<dbReference type="GO" id="GO:0031167">
    <property type="term" value="P:rRNA methylation"/>
    <property type="evidence" value="ECO:0007669"/>
    <property type="project" value="InterPro"/>
</dbReference>
<dbReference type="PANTHER" id="PTHR43542:SF1">
    <property type="entry name" value="METHYLTRANSFERASE"/>
    <property type="match status" value="1"/>
</dbReference>
<proteinExistence type="predicted"/>
<dbReference type="CDD" id="cd02440">
    <property type="entry name" value="AdoMet_MTases"/>
    <property type="match status" value="1"/>
</dbReference>
<protein>
    <recommendedName>
        <fullName evidence="5">Methyltransferase</fullName>
    </recommendedName>
</protein>
<dbReference type="OrthoDB" id="9803017at2"/>
<dbReference type="SUPFAM" id="SSF53335">
    <property type="entry name" value="S-adenosyl-L-methionine-dependent methyltransferases"/>
    <property type="match status" value="1"/>
</dbReference>
<dbReference type="InterPro" id="IPR004398">
    <property type="entry name" value="RNA_MeTrfase_RsmD"/>
</dbReference>
<evidence type="ECO:0000313" key="4">
    <source>
        <dbReference type="Proteomes" id="UP000050430"/>
    </source>
</evidence>
<keyword evidence="2" id="KW-0808">Transferase</keyword>
<dbReference type="GO" id="GO:0008168">
    <property type="term" value="F:methyltransferase activity"/>
    <property type="evidence" value="ECO:0007669"/>
    <property type="project" value="UniProtKB-KW"/>
</dbReference>
<dbReference type="STRING" id="229920.ADM99_06420"/>
<organism evidence="3 4">
    <name type="scientific">Leptolinea tardivitalis</name>
    <dbReference type="NCBI Taxonomy" id="229920"/>
    <lineage>
        <taxon>Bacteria</taxon>
        <taxon>Bacillati</taxon>
        <taxon>Chloroflexota</taxon>
        <taxon>Anaerolineae</taxon>
        <taxon>Anaerolineales</taxon>
        <taxon>Anaerolineaceae</taxon>
        <taxon>Leptolinea</taxon>
    </lineage>
</organism>
<evidence type="ECO:0000256" key="2">
    <source>
        <dbReference type="ARBA" id="ARBA00022679"/>
    </source>
</evidence>
<gene>
    <name evidence="3" type="ORF">ADM99_06420</name>
</gene>
<keyword evidence="1" id="KW-0489">Methyltransferase</keyword>
<name>A0A0P6X0M4_9CHLR</name>
<dbReference type="PANTHER" id="PTHR43542">
    <property type="entry name" value="METHYLTRANSFERASE"/>
    <property type="match status" value="1"/>
</dbReference>
<accession>A0A0P6X0M4</accession>
<reference evidence="3 4" key="1">
    <citation type="submission" date="2015-07" db="EMBL/GenBank/DDBJ databases">
        <title>Genome sequence of Leptolinea tardivitalis DSM 16556.</title>
        <authorList>
            <person name="Hemp J."/>
            <person name="Ward L.M."/>
            <person name="Pace L.A."/>
            <person name="Fischer W.W."/>
        </authorList>
    </citation>
    <scope>NUCLEOTIDE SEQUENCE [LARGE SCALE GENOMIC DNA]</scope>
    <source>
        <strain evidence="3 4">YMTK-2</strain>
    </source>
</reference>
<keyword evidence="4" id="KW-1185">Reference proteome</keyword>